<keyword evidence="1" id="KW-0436">Ligase</keyword>
<dbReference type="SUPFAM" id="SSF56059">
    <property type="entry name" value="Glutathione synthetase ATP-binding domain-like"/>
    <property type="match status" value="1"/>
</dbReference>
<dbReference type="InterPro" id="IPR052032">
    <property type="entry name" value="ATP-dep_AA_Ligase"/>
</dbReference>
<dbReference type="Proteomes" id="UP000603708">
    <property type="component" value="Unassembled WGS sequence"/>
</dbReference>
<dbReference type="Gene3D" id="3.30.470.20">
    <property type="entry name" value="ATP-grasp fold, B domain"/>
    <property type="match status" value="1"/>
</dbReference>
<evidence type="ECO:0000256" key="2">
    <source>
        <dbReference type="ARBA" id="ARBA00022741"/>
    </source>
</evidence>
<feature type="domain" description="ATP-grasp" evidence="5">
    <location>
        <begin position="118"/>
        <end position="319"/>
    </location>
</feature>
<dbReference type="Pfam" id="PF18130">
    <property type="entry name" value="ATPgrasp_N"/>
    <property type="match status" value="1"/>
</dbReference>
<dbReference type="InterPro" id="IPR041472">
    <property type="entry name" value="BL00235/CARNS1_N"/>
</dbReference>
<dbReference type="GO" id="GO:0046872">
    <property type="term" value="F:metal ion binding"/>
    <property type="evidence" value="ECO:0007669"/>
    <property type="project" value="InterPro"/>
</dbReference>
<protein>
    <submittedName>
        <fullName evidence="6">Carboxylase</fullName>
    </submittedName>
</protein>
<keyword evidence="3 4" id="KW-0067">ATP-binding</keyword>
<evidence type="ECO:0000313" key="7">
    <source>
        <dbReference type="Proteomes" id="UP000603708"/>
    </source>
</evidence>
<organism evidence="6 7">
    <name type="scientific">Streptomyces sulfonofaciens</name>
    <dbReference type="NCBI Taxonomy" id="68272"/>
    <lineage>
        <taxon>Bacteria</taxon>
        <taxon>Bacillati</taxon>
        <taxon>Actinomycetota</taxon>
        <taxon>Actinomycetes</taxon>
        <taxon>Kitasatosporales</taxon>
        <taxon>Streptomycetaceae</taxon>
        <taxon>Streptomyces</taxon>
    </lineage>
</organism>
<evidence type="ECO:0000256" key="4">
    <source>
        <dbReference type="PROSITE-ProRule" id="PRU00409"/>
    </source>
</evidence>
<dbReference type="SMART" id="SM01209">
    <property type="entry name" value="GARS_A"/>
    <property type="match status" value="1"/>
</dbReference>
<dbReference type="Pfam" id="PF13535">
    <property type="entry name" value="ATP-grasp_4"/>
    <property type="match status" value="1"/>
</dbReference>
<sequence>MSHRPRIVLVHQRDYMPWVFEGAARAGFDLVLLPWKALDLDPADLPDPVVSCLFLDTEADMAGAVRALEDLHAREGFEGIMACSELAVPLVARVARSLGLVGLDEETALVVRDKSLMRERLRDAGLPVPGFVALGAPEEWQRARGLRTPLVVKPATGYSSFGVVRVDDADDLEATVHQVWKLSGGELGYGGDGHTVIVEEYLDGPEISVESLVHQGEVRVCAINYKGEMPGPYFEEVRFRSPAPLPPDVLADVERQVVAAHAAFGVTTGATHTELRLCRGTGPFVLEMGARIGGGGFLHHLVQASSGIDFAAEALRICAGRRPLCWDEPPAVVGHAAAYLVPVGAGGRIERFHGLDGLDGNPEVDRVLQLMCPGQEVRPYPAPLTAHPVLVMSRHDSDARAAAFHDELARSVWIEYQRQ</sequence>
<dbReference type="GO" id="GO:0016874">
    <property type="term" value="F:ligase activity"/>
    <property type="evidence" value="ECO:0007669"/>
    <property type="project" value="UniProtKB-KW"/>
</dbReference>
<evidence type="ECO:0000313" key="6">
    <source>
        <dbReference type="EMBL" id="GHH87122.1"/>
    </source>
</evidence>
<reference evidence="6" key="2">
    <citation type="submission" date="2020-09" db="EMBL/GenBank/DDBJ databases">
        <authorList>
            <person name="Sun Q."/>
            <person name="Ohkuma M."/>
        </authorList>
    </citation>
    <scope>NUCLEOTIDE SEQUENCE</scope>
    <source>
        <strain evidence="6">JCM 5069</strain>
    </source>
</reference>
<dbReference type="PROSITE" id="PS50975">
    <property type="entry name" value="ATP_GRASP"/>
    <property type="match status" value="1"/>
</dbReference>
<evidence type="ECO:0000259" key="5">
    <source>
        <dbReference type="PROSITE" id="PS50975"/>
    </source>
</evidence>
<keyword evidence="7" id="KW-1185">Reference proteome</keyword>
<proteinExistence type="predicted"/>
<keyword evidence="2 4" id="KW-0547">Nucleotide-binding</keyword>
<dbReference type="AlphaFoldDB" id="A0A919GM57"/>
<name>A0A919GM57_9ACTN</name>
<comment type="caution">
    <text evidence="6">The sequence shown here is derived from an EMBL/GenBank/DDBJ whole genome shotgun (WGS) entry which is preliminary data.</text>
</comment>
<dbReference type="RefSeq" id="WP_189937766.1">
    <property type="nucleotide sequence ID" value="NZ_BNCD01000026.1"/>
</dbReference>
<dbReference type="PANTHER" id="PTHR43585:SF2">
    <property type="entry name" value="ATP-GRASP ENZYME FSQD"/>
    <property type="match status" value="1"/>
</dbReference>
<evidence type="ECO:0000256" key="1">
    <source>
        <dbReference type="ARBA" id="ARBA00022598"/>
    </source>
</evidence>
<dbReference type="PANTHER" id="PTHR43585">
    <property type="entry name" value="FUMIPYRROLE BIOSYNTHESIS PROTEIN C"/>
    <property type="match status" value="1"/>
</dbReference>
<reference evidence="6" key="1">
    <citation type="journal article" date="2014" name="Int. J. Syst. Evol. Microbiol.">
        <title>Complete genome sequence of Corynebacterium casei LMG S-19264T (=DSM 44701T), isolated from a smear-ripened cheese.</title>
        <authorList>
            <consortium name="US DOE Joint Genome Institute (JGI-PGF)"/>
            <person name="Walter F."/>
            <person name="Albersmeier A."/>
            <person name="Kalinowski J."/>
            <person name="Ruckert C."/>
        </authorList>
    </citation>
    <scope>NUCLEOTIDE SEQUENCE</scope>
    <source>
        <strain evidence="6">JCM 5069</strain>
    </source>
</reference>
<accession>A0A919GM57</accession>
<dbReference type="Gene3D" id="3.40.50.20">
    <property type="match status" value="1"/>
</dbReference>
<evidence type="ECO:0000256" key="3">
    <source>
        <dbReference type="ARBA" id="ARBA00022840"/>
    </source>
</evidence>
<dbReference type="InterPro" id="IPR011761">
    <property type="entry name" value="ATP-grasp"/>
</dbReference>
<dbReference type="GO" id="GO:0005524">
    <property type="term" value="F:ATP binding"/>
    <property type="evidence" value="ECO:0007669"/>
    <property type="project" value="UniProtKB-UniRule"/>
</dbReference>
<gene>
    <name evidence="6" type="ORF">GCM10018793_61670</name>
</gene>
<dbReference type="EMBL" id="BNCD01000026">
    <property type="protein sequence ID" value="GHH87122.1"/>
    <property type="molecule type" value="Genomic_DNA"/>
</dbReference>